<dbReference type="STRING" id="1742972.COMA1_11093"/>
<dbReference type="PANTHER" id="PTHR30348:SF9">
    <property type="entry name" value="UPF0759 PROTEIN YECE"/>
    <property type="match status" value="1"/>
</dbReference>
<keyword evidence="2" id="KW-1185">Reference proteome</keyword>
<dbReference type="OrthoDB" id="9780310at2"/>
<proteinExistence type="predicted"/>
<dbReference type="RefSeq" id="WP_090744784.1">
    <property type="nucleotide sequence ID" value="NZ_CZQA01000001.1"/>
</dbReference>
<protein>
    <recommendedName>
        <fullName evidence="3">DUF72 domain-containing protein</fullName>
    </recommendedName>
</protein>
<dbReference type="SUPFAM" id="SSF117396">
    <property type="entry name" value="TM1631-like"/>
    <property type="match status" value="1"/>
</dbReference>
<dbReference type="Proteomes" id="UP000199032">
    <property type="component" value="Unassembled WGS sequence"/>
</dbReference>
<dbReference type="AlphaFoldDB" id="A0A0S4L976"/>
<evidence type="ECO:0000313" key="2">
    <source>
        <dbReference type="Proteomes" id="UP000199032"/>
    </source>
</evidence>
<dbReference type="InterPro" id="IPR002763">
    <property type="entry name" value="DUF72"/>
</dbReference>
<evidence type="ECO:0000313" key="1">
    <source>
        <dbReference type="EMBL" id="CUS33321.1"/>
    </source>
</evidence>
<reference evidence="1 2" key="1">
    <citation type="submission" date="2015-10" db="EMBL/GenBank/DDBJ databases">
        <authorList>
            <person name="Gilbert D.G."/>
        </authorList>
    </citation>
    <scope>NUCLEOTIDE SEQUENCE [LARGE SCALE GENOMIC DNA]</scope>
    <source>
        <strain evidence="1">COMA1</strain>
    </source>
</reference>
<dbReference type="InterPro" id="IPR036520">
    <property type="entry name" value="UPF0759_sf"/>
</dbReference>
<dbReference type="Pfam" id="PF01904">
    <property type="entry name" value="DUF72"/>
    <property type="match status" value="1"/>
</dbReference>
<evidence type="ECO:0008006" key="3">
    <source>
        <dbReference type="Google" id="ProtNLM"/>
    </source>
</evidence>
<dbReference type="PANTHER" id="PTHR30348">
    <property type="entry name" value="UNCHARACTERIZED PROTEIN YECE"/>
    <property type="match status" value="1"/>
</dbReference>
<sequence>MMASLVRFGTSTWTYEGWKGQVYLKDYSKGTFTKQCLSEYWRFLHNGSPLFHTVGNDSTFYRPPTSQQLRAYRDQMPERVEMCFKVWEDITVPVFAQHPRYGLKAGKPNPRFLDAQLFNDLVLNSFREAQFQDCTGPFLFEFQRHGLSIGEFCSRLDRFFSELPNEFKYAVEIRNAGILGPEYRKVLETHGVAHVYNHWSYMPALAEQHKRMRETFTAPFTVLRLLTPLKMSYADAKKRAAPYTKIVAELPEMRRETVAIIQQSIAQAKPAYVLVNNRSEGNAPKTVQGLVELLGTTGPVPHE</sequence>
<dbReference type="Gene3D" id="3.20.20.410">
    <property type="entry name" value="Protein of unknown function UPF0759"/>
    <property type="match status" value="1"/>
</dbReference>
<gene>
    <name evidence="1" type="ORF">COMA1_11093</name>
</gene>
<name>A0A0S4L976_9BACT</name>
<accession>A0A0S4L976</accession>
<organism evidence="1 2">
    <name type="scientific">Candidatus Nitrospira nitrosa</name>
    <dbReference type="NCBI Taxonomy" id="1742972"/>
    <lineage>
        <taxon>Bacteria</taxon>
        <taxon>Pseudomonadati</taxon>
        <taxon>Nitrospirota</taxon>
        <taxon>Nitrospiria</taxon>
        <taxon>Nitrospirales</taxon>
        <taxon>Nitrospiraceae</taxon>
        <taxon>Nitrospira</taxon>
    </lineage>
</organism>
<dbReference type="EMBL" id="CZQA01000001">
    <property type="protein sequence ID" value="CUS33321.1"/>
    <property type="molecule type" value="Genomic_DNA"/>
</dbReference>